<keyword evidence="2" id="KW-1185">Reference proteome</keyword>
<dbReference type="EMBL" id="JAWWNJ010000010">
    <property type="protein sequence ID" value="KAK7046901.1"/>
    <property type="molecule type" value="Genomic_DNA"/>
</dbReference>
<protein>
    <submittedName>
        <fullName evidence="1">Uncharacterized protein</fullName>
    </submittedName>
</protein>
<sequence>MYTLRPGRLSGFVDMTLLALPWIQLTKLELASQTVSSCFKILQETTNLQILTITTLYADRVEPTLSPQLTLPRLHSFILYLLYEPSPPRRLHTARSAMPLHRLSGAIGCSVVSGPQHSIRVATPSHTHLQIIIETTRALPSFCALCHGRASGHRSTALRSSRVLRLFAAEFDIVATEGMPERGRKGGVQNWTDGVATRIV</sequence>
<reference evidence="1 2" key="1">
    <citation type="journal article" date="2024" name="J Genomics">
        <title>Draft genome sequencing and assembly of Favolaschia claudopus CIRM-BRFM 2984 isolated from oak limbs.</title>
        <authorList>
            <person name="Navarro D."/>
            <person name="Drula E."/>
            <person name="Chaduli D."/>
            <person name="Cazenave R."/>
            <person name="Ahrendt S."/>
            <person name="Wang J."/>
            <person name="Lipzen A."/>
            <person name="Daum C."/>
            <person name="Barry K."/>
            <person name="Grigoriev I.V."/>
            <person name="Favel A."/>
            <person name="Rosso M.N."/>
            <person name="Martin F."/>
        </authorList>
    </citation>
    <scope>NUCLEOTIDE SEQUENCE [LARGE SCALE GENOMIC DNA]</scope>
    <source>
        <strain evidence="1 2">CIRM-BRFM 2984</strain>
    </source>
</reference>
<comment type="caution">
    <text evidence="1">The sequence shown here is derived from an EMBL/GenBank/DDBJ whole genome shotgun (WGS) entry which is preliminary data.</text>
</comment>
<organism evidence="1 2">
    <name type="scientific">Favolaschia claudopus</name>
    <dbReference type="NCBI Taxonomy" id="2862362"/>
    <lineage>
        <taxon>Eukaryota</taxon>
        <taxon>Fungi</taxon>
        <taxon>Dikarya</taxon>
        <taxon>Basidiomycota</taxon>
        <taxon>Agaricomycotina</taxon>
        <taxon>Agaricomycetes</taxon>
        <taxon>Agaricomycetidae</taxon>
        <taxon>Agaricales</taxon>
        <taxon>Marasmiineae</taxon>
        <taxon>Mycenaceae</taxon>
        <taxon>Favolaschia</taxon>
    </lineage>
</organism>
<proteinExistence type="predicted"/>
<name>A0AAW0D6Z3_9AGAR</name>
<dbReference type="Proteomes" id="UP001362999">
    <property type="component" value="Unassembled WGS sequence"/>
</dbReference>
<gene>
    <name evidence="1" type="ORF">R3P38DRAFT_2876659</name>
</gene>
<dbReference type="AlphaFoldDB" id="A0AAW0D6Z3"/>
<evidence type="ECO:0000313" key="2">
    <source>
        <dbReference type="Proteomes" id="UP001362999"/>
    </source>
</evidence>
<accession>A0AAW0D6Z3</accession>
<evidence type="ECO:0000313" key="1">
    <source>
        <dbReference type="EMBL" id="KAK7046901.1"/>
    </source>
</evidence>